<organism evidence="4 5">
    <name type="scientific">Candidimonas humi</name>
    <dbReference type="NCBI Taxonomy" id="683355"/>
    <lineage>
        <taxon>Bacteria</taxon>
        <taxon>Pseudomonadati</taxon>
        <taxon>Pseudomonadota</taxon>
        <taxon>Betaproteobacteria</taxon>
        <taxon>Burkholderiales</taxon>
        <taxon>Alcaligenaceae</taxon>
        <taxon>Candidimonas</taxon>
    </lineage>
</organism>
<reference evidence="5" key="1">
    <citation type="journal article" date="2019" name="Int. J. Syst. Evol. Microbiol.">
        <title>The Global Catalogue of Microorganisms (GCM) 10K type strain sequencing project: providing services to taxonomists for standard genome sequencing and annotation.</title>
        <authorList>
            <consortium name="The Broad Institute Genomics Platform"/>
            <consortium name="The Broad Institute Genome Sequencing Center for Infectious Disease"/>
            <person name="Wu L."/>
            <person name="Ma J."/>
        </authorList>
    </citation>
    <scope>NUCLEOTIDE SEQUENCE [LARGE SCALE GENOMIC DNA]</scope>
    <source>
        <strain evidence="5">LMG 24813</strain>
    </source>
</reference>
<protein>
    <submittedName>
        <fullName evidence="4">Autotransporter domain-containing protein</fullName>
    </submittedName>
</protein>
<sequence length="909" mass="93082">MWNLVVAAGLSCMGVDGAALAEPVDEIEHKRTHDPLSRVLWSPPPALAAGSDVIYDEAQWGSPDAPFVFLGDTLRIGGSFESGRPILIGEQARIDVLEGAELRLGGPIANDGGSREGLMKLGAGTLELSGANSYRGNTVLLQGGLRVAGSQALGASGRTLNVNIGTALEYAPGVVVDNPVQLQAVDIAAQLPEGSWTPATPAQYADRARWTVAEGEAAQAGLLLGTAPFVKLGAGRLRISGDALAYWGDALVQEGALAADAAFSGAVTVAAAARLEGNGSVGSATIQAGGVLAPGASGNSGGSGGDSGDIGSGEAKGASYGSGSSNAKGASYSGSGGGSVSSGSGGGTSGGIGLLRVQGDLVLQAGARFEVDAGPAGDADQVLVGGKARLDGQLAVLAQAGDWKPRTQYMVLSAEGGLDGTRFASADSNFAFLEPSLDYDDKQVYLTLRRNDVSFEDVADDPDDELAEAVEEEGPGGGGDDRAGDGRGPDGKDGDADGDGRDNGAGDPGPGLYDRVVALDPAGARAAFRQLSGSWGGSLWSAMVEDSRYVREAVLDAANPYSTWNSVADSAARDSGPSTLHRTGNSAPGTASDVGPDRAYSSISIPGSVSDSVFRPGGAAGGPAPARSPWRFWSRAFHASAERADSGGAFGDGRDTQGLVLGATRELEQDTVAGLYLGFQRSRLRRADGMADASIDGVHAGLSLAGRGAGGLYVLGAGYSWQRLNSTRRVILGDWRDTLRDDYRAGLFQVFGEWSLPLRLAADASGAAVLEPYARLAWVRADTRGHAESGADAALDVDPTATATWFGALGLRLTGTVAGPAGPVQLRAAAAWRRAGGDLRAVTEQRFRHSARHASFHSQGQPIRRDAWTLDLGLRASLARDAELSLAYMGQYGSGSSDHGAMLSLSWRF</sequence>
<proteinExistence type="predicted"/>
<dbReference type="PROSITE" id="PS51208">
    <property type="entry name" value="AUTOTRANSPORTER"/>
    <property type="match status" value="1"/>
</dbReference>
<dbReference type="InterPro" id="IPR005546">
    <property type="entry name" value="Autotransporte_beta"/>
</dbReference>
<feature type="region of interest" description="Disordered" evidence="2">
    <location>
        <begin position="297"/>
        <end position="318"/>
    </location>
</feature>
<dbReference type="NCBIfam" id="TIGR02601">
    <property type="entry name" value="autotrns_rpt"/>
    <property type="match status" value="1"/>
</dbReference>
<feature type="compositionally biased region" description="Polar residues" evidence="2">
    <location>
        <begin position="576"/>
        <end position="589"/>
    </location>
</feature>
<keyword evidence="1" id="KW-0732">Signal</keyword>
<evidence type="ECO:0000313" key="4">
    <source>
        <dbReference type="EMBL" id="MFC4201021.1"/>
    </source>
</evidence>
<dbReference type="Pfam" id="PF12951">
    <property type="entry name" value="PATR"/>
    <property type="match status" value="2"/>
</dbReference>
<feature type="compositionally biased region" description="Acidic residues" evidence="2">
    <location>
        <begin position="456"/>
        <end position="474"/>
    </location>
</feature>
<name>A0ABV8NXH3_9BURK</name>
<feature type="region of interest" description="Disordered" evidence="2">
    <location>
        <begin position="456"/>
        <end position="515"/>
    </location>
</feature>
<comment type="caution">
    <text evidence="4">The sequence shown here is derived from an EMBL/GenBank/DDBJ whole genome shotgun (WGS) entry which is preliminary data.</text>
</comment>
<evidence type="ECO:0000313" key="5">
    <source>
        <dbReference type="Proteomes" id="UP001595848"/>
    </source>
</evidence>
<gene>
    <name evidence="4" type="ORF">ACFOY1_08650</name>
</gene>
<dbReference type="RefSeq" id="WP_217963631.1">
    <property type="nucleotide sequence ID" value="NZ_JAHTBN010000002.1"/>
</dbReference>
<feature type="domain" description="Autotransporter" evidence="3">
    <location>
        <begin position="625"/>
        <end position="909"/>
    </location>
</feature>
<dbReference type="EMBL" id="JBHSBV010000003">
    <property type="protein sequence ID" value="MFC4201021.1"/>
    <property type="molecule type" value="Genomic_DNA"/>
</dbReference>
<keyword evidence="5" id="KW-1185">Reference proteome</keyword>
<dbReference type="SMART" id="SM00869">
    <property type="entry name" value="Autotransporter"/>
    <property type="match status" value="1"/>
</dbReference>
<evidence type="ECO:0000259" key="3">
    <source>
        <dbReference type="PROSITE" id="PS51208"/>
    </source>
</evidence>
<evidence type="ECO:0000256" key="1">
    <source>
        <dbReference type="ARBA" id="ARBA00022729"/>
    </source>
</evidence>
<feature type="region of interest" description="Disordered" evidence="2">
    <location>
        <begin position="568"/>
        <end position="599"/>
    </location>
</feature>
<dbReference type="InterPro" id="IPR013425">
    <property type="entry name" value="Autotrns_rpt"/>
</dbReference>
<evidence type="ECO:0000256" key="2">
    <source>
        <dbReference type="SAM" id="MobiDB-lite"/>
    </source>
</evidence>
<feature type="compositionally biased region" description="Gly residues" evidence="2">
    <location>
        <begin position="298"/>
        <end position="311"/>
    </location>
</feature>
<feature type="compositionally biased region" description="Basic and acidic residues" evidence="2">
    <location>
        <begin position="479"/>
        <end position="504"/>
    </location>
</feature>
<dbReference type="Proteomes" id="UP001595848">
    <property type="component" value="Unassembled WGS sequence"/>
</dbReference>
<accession>A0ABV8NXH3</accession>
<dbReference type="Pfam" id="PF03797">
    <property type="entry name" value="Autotransporter"/>
    <property type="match status" value="1"/>
</dbReference>